<dbReference type="EMBL" id="MPDK01000009">
    <property type="protein sequence ID" value="PWI57726.1"/>
    <property type="molecule type" value="Genomic_DNA"/>
</dbReference>
<evidence type="ECO:0000313" key="2">
    <source>
        <dbReference type="Proteomes" id="UP000245380"/>
    </source>
</evidence>
<comment type="caution">
    <text evidence="1">The sequence shown here is derived from an EMBL/GenBank/DDBJ whole genome shotgun (WGS) entry which is preliminary data.</text>
</comment>
<dbReference type="AlphaFoldDB" id="A0A2U3D8X2"/>
<evidence type="ECO:0000313" key="1">
    <source>
        <dbReference type="EMBL" id="PWI57726.1"/>
    </source>
</evidence>
<sequence>MCGFLKRSADSFIPEVGQSQDAQTLCAKIDQTLHDVEEYYEKHPAGRYLYSRNGHVEDLKQAFTSALAAI</sequence>
<accession>A0A2U3D8X2</accession>
<gene>
    <name evidence="1" type="ORF">BM613_06995</name>
</gene>
<keyword evidence="2" id="KW-1185">Reference proteome</keyword>
<dbReference type="Proteomes" id="UP000245380">
    <property type="component" value="Unassembled WGS sequence"/>
</dbReference>
<name>A0A2U3D8X2_SULT2</name>
<organism evidence="1 2">
    <name type="scientific">Sulfoacidibacillus thermotolerans</name>
    <name type="common">Acidibacillus sulfuroxidans</name>
    <dbReference type="NCBI Taxonomy" id="1765684"/>
    <lineage>
        <taxon>Bacteria</taxon>
        <taxon>Bacillati</taxon>
        <taxon>Bacillota</taxon>
        <taxon>Bacilli</taxon>
        <taxon>Bacillales</taxon>
        <taxon>Alicyclobacillaceae</taxon>
        <taxon>Sulfoacidibacillus</taxon>
    </lineage>
</organism>
<reference evidence="1 2" key="1">
    <citation type="submission" date="2016-11" db="EMBL/GenBank/DDBJ databases">
        <title>Comparative genomics of Acidibacillus ferroxidans species.</title>
        <authorList>
            <person name="Oliveira G."/>
            <person name="Nunes G."/>
            <person name="Oliveira R."/>
            <person name="Araujo F."/>
            <person name="Salim A."/>
            <person name="Scholte L."/>
            <person name="Morais D."/>
            <person name="Nancucheo I."/>
            <person name="Johnson D.B."/>
            <person name="Grail B."/>
            <person name="Bittencourt J."/>
            <person name="Valadares R."/>
        </authorList>
    </citation>
    <scope>NUCLEOTIDE SEQUENCE [LARGE SCALE GENOMIC DNA]</scope>
    <source>
        <strain evidence="1 2">Y002</strain>
    </source>
</reference>
<proteinExistence type="predicted"/>
<protein>
    <submittedName>
        <fullName evidence="1">Uncharacterized protein</fullName>
    </submittedName>
</protein>